<accession>A0A840NTA0</accession>
<dbReference type="EC" id="1.1.1.333" evidence="3"/>
<dbReference type="SUPFAM" id="SSF51735">
    <property type="entry name" value="NAD(P)-binding Rossmann-fold domains"/>
    <property type="match status" value="1"/>
</dbReference>
<sequence length="253" mass="27414">MIDAVGNPQSLFILGGTSDIALATAEQYANQRPLRIVLAARPEEADLVEAAAERLRKTGSTVSTIEFEATDPETHGEVVEKAFADGDIDVTLVAFGVQLDNEKCWTDPAAARLTAEVNYVAPMSLGVHLANKLRKQGHGHLVMMASPAGERARRTNFVYGSAKGGIDLFYSGLTYALEGSGVKVTVVRPNFVKTKLTAGMKPAPMAQTPEQVGAAIIDAVRKGKESIWVPGQMRWVMVVLRHLPRVIFRRLSF</sequence>
<evidence type="ECO:0000256" key="2">
    <source>
        <dbReference type="ARBA" id="ARBA00023002"/>
    </source>
</evidence>
<dbReference type="EMBL" id="JACHIV010000001">
    <property type="protein sequence ID" value="MBB5072412.1"/>
    <property type="molecule type" value="Genomic_DNA"/>
</dbReference>
<evidence type="ECO:0000313" key="4">
    <source>
        <dbReference type="Proteomes" id="UP000580474"/>
    </source>
</evidence>
<dbReference type="Proteomes" id="UP000580474">
    <property type="component" value="Unassembled WGS sequence"/>
</dbReference>
<dbReference type="GO" id="GO:0016491">
    <property type="term" value="F:oxidoreductase activity"/>
    <property type="evidence" value="ECO:0007669"/>
    <property type="project" value="UniProtKB-KW"/>
</dbReference>
<gene>
    <name evidence="3" type="ORF">BJ969_005500</name>
</gene>
<dbReference type="InterPro" id="IPR036291">
    <property type="entry name" value="NAD(P)-bd_dom_sf"/>
</dbReference>
<dbReference type="NCBIfam" id="NF005912">
    <property type="entry name" value="PRK07904.1"/>
    <property type="match status" value="1"/>
</dbReference>
<comment type="caution">
    <text evidence="3">The sequence shown here is derived from an EMBL/GenBank/DDBJ whole genome shotgun (WGS) entry which is preliminary data.</text>
</comment>
<dbReference type="InterPro" id="IPR002347">
    <property type="entry name" value="SDR_fam"/>
</dbReference>
<comment type="similarity">
    <text evidence="1">Belongs to the short-chain dehydrogenases/reductases (SDR) family.</text>
</comment>
<proteinExistence type="inferred from homology"/>
<dbReference type="PANTHER" id="PTHR43669:SF6">
    <property type="entry name" value="DECAPRENYLPHOSPHORYL-2-KETO-BETA-D-ERYTHRO-PENTOSE REDUCTASE"/>
    <property type="match status" value="1"/>
</dbReference>
<organism evidence="3 4">
    <name type="scientific">Saccharopolyspora gloriosae</name>
    <dbReference type="NCBI Taxonomy" id="455344"/>
    <lineage>
        <taxon>Bacteria</taxon>
        <taxon>Bacillati</taxon>
        <taxon>Actinomycetota</taxon>
        <taxon>Actinomycetes</taxon>
        <taxon>Pseudonocardiales</taxon>
        <taxon>Pseudonocardiaceae</taxon>
        <taxon>Saccharopolyspora</taxon>
    </lineage>
</organism>
<keyword evidence="2 3" id="KW-0560">Oxidoreductase</keyword>
<dbReference type="PANTHER" id="PTHR43669">
    <property type="entry name" value="5-KETO-D-GLUCONATE 5-REDUCTASE"/>
    <property type="match status" value="1"/>
</dbReference>
<name>A0A840NTA0_9PSEU</name>
<dbReference type="Pfam" id="PF00106">
    <property type="entry name" value="adh_short"/>
    <property type="match status" value="1"/>
</dbReference>
<dbReference type="PRINTS" id="PR00081">
    <property type="entry name" value="GDHRDH"/>
</dbReference>
<dbReference type="AlphaFoldDB" id="A0A840NTA0"/>
<dbReference type="RefSeq" id="WP_184483754.1">
    <property type="nucleotide sequence ID" value="NZ_JACHIV010000001.1"/>
</dbReference>
<keyword evidence="4" id="KW-1185">Reference proteome</keyword>
<evidence type="ECO:0000313" key="3">
    <source>
        <dbReference type="EMBL" id="MBB5072412.1"/>
    </source>
</evidence>
<reference evidence="3 4" key="1">
    <citation type="submission" date="2020-08" db="EMBL/GenBank/DDBJ databases">
        <title>Sequencing the genomes of 1000 actinobacteria strains.</title>
        <authorList>
            <person name="Klenk H.-P."/>
        </authorList>
    </citation>
    <scope>NUCLEOTIDE SEQUENCE [LARGE SCALE GENOMIC DNA]</scope>
    <source>
        <strain evidence="3 4">DSM 45582</strain>
    </source>
</reference>
<evidence type="ECO:0000256" key="1">
    <source>
        <dbReference type="ARBA" id="ARBA00006484"/>
    </source>
</evidence>
<protein>
    <submittedName>
        <fullName evidence="3">Decaprenylphospho-beta-D-erythro-pentofuranosid-2-ulose 2-reductase</fullName>
        <ecNumber evidence="3">1.1.1.333</ecNumber>
    </submittedName>
</protein>
<dbReference type="Gene3D" id="3.40.50.720">
    <property type="entry name" value="NAD(P)-binding Rossmann-like Domain"/>
    <property type="match status" value="1"/>
</dbReference>